<dbReference type="RefSeq" id="WP_188944900.1">
    <property type="nucleotide sequence ID" value="NZ_BMNA01000019.1"/>
</dbReference>
<evidence type="ECO:0000256" key="6">
    <source>
        <dbReference type="SAM" id="MobiDB-lite"/>
    </source>
</evidence>
<sequence length="1017" mass="108214">MEYRVLGPLEVVRDGVPVDVGGPKQRAVLAVLLLDAGRVVPADRIVDAVWGADHPPSVMAGLQAYVSNLRRVLRDDGAAVSPIVRRPPGYLLDVPPGAIDLTRFADDAAVAHAAVTERDWSAARDAATRALALWRGPLLADLQDEPWVQPVATGLQERRGECTEDLVTALLGLGDITTGLGLARDLHSADPLRERACWLYAVALYRAGRPADALAAYREHARVLDDELGLEPGPALRDLQGAILRQDPELSSWPGRPAARVPGVVEPAVPERPAPPPEPEPDTADSLVGRRRELATVTAALSDGGGWVILTGPAGIGKTRLAQEAAGRWSRDVPAARVLRVACPDDEGVPDWWPVRQLVRELGADPDAVLSRPAAAGVDAARFAVYERLLALLRAAADDGPLLVLVDDVQWADSTSVRFLTHLAGSAAAIRLGVVLTVRDGPAGPDLGALLAAAVRRPGTRQLAVPPLDAGEVGELVRRISGEPVDRRDADVLAARTGGNPFFVGEYARLPAEDRAGGSVPVAVRSVLGRRLSALDPAVLQVLRAAAVIGEPFDPELLRAVTRLDTDELADLLDDAADERIVQVSPGAAGWRFAHGLLRDEVLAGISDVRVRRLHLRVAEAVSAGGGVDRLVRRAAHLTAALPLADPAEALVACRAAAVDAEQRWNSDAAAQWWGTALRVFDQLPEAGPDRERDELVIARVAALARAGRGQTVLDVVDAAVLDAVRAGRTSSVGRLASALLRTTGAWPWAVYGEDPAPLLSRLAGVEQLVGTDPVAHAQVLAALAVGSCYDPDGTVPDLLAARAVEVAERSGDPDALADALLGRALTFSGVAERAAESVEILERLAGLPHRQQQVDDVLRHGLLTMATLTLGRVEDAARHVRQGIAGSELLRLPVSRAQLRWTEGMLAQWRGELGEAERLYDHAYELHQQTELYRSGVHYLAMLALRWDEGRLAELPDPSRGNAEIAPAALALITAARGDGDRAAELIRAELDRPEPVVWTSHGRWAMLAHAVADLG</sequence>
<dbReference type="GO" id="GO:0006355">
    <property type="term" value="P:regulation of DNA-templated transcription"/>
    <property type="evidence" value="ECO:0007669"/>
    <property type="project" value="InterPro"/>
</dbReference>
<proteinExistence type="inferred from homology"/>
<evidence type="ECO:0000313" key="9">
    <source>
        <dbReference type="Proteomes" id="UP000655208"/>
    </source>
</evidence>
<dbReference type="SMART" id="SM01043">
    <property type="entry name" value="BTAD"/>
    <property type="match status" value="1"/>
</dbReference>
<comment type="caution">
    <text evidence="8">The sequence shown here is derived from an EMBL/GenBank/DDBJ whole genome shotgun (WGS) entry which is preliminary data.</text>
</comment>
<dbReference type="InterPro" id="IPR005158">
    <property type="entry name" value="BTAD"/>
</dbReference>
<evidence type="ECO:0000256" key="4">
    <source>
        <dbReference type="ARBA" id="ARBA00023163"/>
    </source>
</evidence>
<feature type="region of interest" description="Disordered" evidence="6">
    <location>
        <begin position="266"/>
        <end position="286"/>
    </location>
</feature>
<evidence type="ECO:0000256" key="3">
    <source>
        <dbReference type="ARBA" id="ARBA00023125"/>
    </source>
</evidence>
<dbReference type="InterPro" id="IPR041664">
    <property type="entry name" value="AAA_16"/>
</dbReference>
<dbReference type="InterPro" id="IPR016032">
    <property type="entry name" value="Sig_transdc_resp-reg_C-effctor"/>
</dbReference>
<dbReference type="Gene3D" id="1.25.40.10">
    <property type="entry name" value="Tetratricopeptide repeat domain"/>
    <property type="match status" value="1"/>
</dbReference>
<dbReference type="AlphaFoldDB" id="A0A917TDD8"/>
<dbReference type="SMART" id="SM00382">
    <property type="entry name" value="AAA"/>
    <property type="match status" value="1"/>
</dbReference>
<dbReference type="Proteomes" id="UP000655208">
    <property type="component" value="Unassembled WGS sequence"/>
</dbReference>
<evidence type="ECO:0000256" key="2">
    <source>
        <dbReference type="ARBA" id="ARBA00023015"/>
    </source>
</evidence>
<dbReference type="GO" id="GO:0003677">
    <property type="term" value="F:DNA binding"/>
    <property type="evidence" value="ECO:0007669"/>
    <property type="project" value="UniProtKB-UniRule"/>
</dbReference>
<feature type="DNA-binding region" description="OmpR/PhoB-type" evidence="5">
    <location>
        <begin position="1"/>
        <end position="94"/>
    </location>
</feature>
<organism evidence="8 9">
    <name type="scientific">Nakamurella endophytica</name>
    <dbReference type="NCBI Taxonomy" id="1748367"/>
    <lineage>
        <taxon>Bacteria</taxon>
        <taxon>Bacillati</taxon>
        <taxon>Actinomycetota</taxon>
        <taxon>Actinomycetes</taxon>
        <taxon>Nakamurellales</taxon>
        <taxon>Nakamurellaceae</taxon>
        <taxon>Nakamurella</taxon>
    </lineage>
</organism>
<dbReference type="InterPro" id="IPR036388">
    <property type="entry name" value="WH-like_DNA-bd_sf"/>
</dbReference>
<keyword evidence="9" id="KW-1185">Reference proteome</keyword>
<dbReference type="PROSITE" id="PS51755">
    <property type="entry name" value="OMPR_PHOB"/>
    <property type="match status" value="1"/>
</dbReference>
<dbReference type="SUPFAM" id="SSF48452">
    <property type="entry name" value="TPR-like"/>
    <property type="match status" value="1"/>
</dbReference>
<dbReference type="InterPro" id="IPR001867">
    <property type="entry name" value="OmpR/PhoB-type_DNA-bd"/>
</dbReference>
<dbReference type="InterPro" id="IPR011990">
    <property type="entry name" value="TPR-like_helical_dom_sf"/>
</dbReference>
<keyword evidence="3 5" id="KW-0238">DNA-binding</keyword>
<feature type="domain" description="OmpR/PhoB-type" evidence="7">
    <location>
        <begin position="1"/>
        <end position="94"/>
    </location>
</feature>
<dbReference type="Gene3D" id="3.40.50.300">
    <property type="entry name" value="P-loop containing nucleotide triphosphate hydrolases"/>
    <property type="match status" value="1"/>
</dbReference>
<gene>
    <name evidence="8" type="ORF">GCM10011594_42850</name>
</gene>
<accession>A0A917TDD8</accession>
<reference evidence="8" key="2">
    <citation type="submission" date="2020-09" db="EMBL/GenBank/DDBJ databases">
        <authorList>
            <person name="Sun Q."/>
            <person name="Zhou Y."/>
        </authorList>
    </citation>
    <scope>NUCLEOTIDE SEQUENCE</scope>
    <source>
        <strain evidence="8">CGMCC 4.7308</strain>
    </source>
</reference>
<dbReference type="InterPro" id="IPR003593">
    <property type="entry name" value="AAA+_ATPase"/>
</dbReference>
<dbReference type="InterPro" id="IPR051677">
    <property type="entry name" value="AfsR-DnrI-RedD_regulator"/>
</dbReference>
<comment type="similarity">
    <text evidence="1">Belongs to the AfsR/DnrI/RedD regulatory family.</text>
</comment>
<dbReference type="Pfam" id="PF00486">
    <property type="entry name" value="Trans_reg_C"/>
    <property type="match status" value="1"/>
</dbReference>
<keyword evidence="4" id="KW-0804">Transcription</keyword>
<protein>
    <submittedName>
        <fullName evidence="8">ATPase AAA</fullName>
    </submittedName>
</protein>
<dbReference type="PANTHER" id="PTHR35807:SF1">
    <property type="entry name" value="TRANSCRIPTIONAL REGULATOR REDD"/>
    <property type="match status" value="1"/>
</dbReference>
<reference evidence="8" key="1">
    <citation type="journal article" date="2014" name="Int. J. Syst. Evol. Microbiol.">
        <title>Complete genome sequence of Corynebacterium casei LMG S-19264T (=DSM 44701T), isolated from a smear-ripened cheese.</title>
        <authorList>
            <consortium name="US DOE Joint Genome Institute (JGI-PGF)"/>
            <person name="Walter F."/>
            <person name="Albersmeier A."/>
            <person name="Kalinowski J."/>
            <person name="Ruckert C."/>
        </authorList>
    </citation>
    <scope>NUCLEOTIDE SEQUENCE</scope>
    <source>
        <strain evidence="8">CGMCC 4.7308</strain>
    </source>
</reference>
<dbReference type="PANTHER" id="PTHR35807">
    <property type="entry name" value="TRANSCRIPTIONAL REGULATOR REDD-RELATED"/>
    <property type="match status" value="1"/>
</dbReference>
<dbReference type="SUPFAM" id="SSF52540">
    <property type="entry name" value="P-loop containing nucleoside triphosphate hydrolases"/>
    <property type="match status" value="1"/>
</dbReference>
<evidence type="ECO:0000256" key="1">
    <source>
        <dbReference type="ARBA" id="ARBA00005820"/>
    </source>
</evidence>
<evidence type="ECO:0000259" key="7">
    <source>
        <dbReference type="PROSITE" id="PS51755"/>
    </source>
</evidence>
<evidence type="ECO:0000256" key="5">
    <source>
        <dbReference type="PROSITE-ProRule" id="PRU01091"/>
    </source>
</evidence>
<dbReference type="SMART" id="SM00862">
    <property type="entry name" value="Trans_reg_C"/>
    <property type="match status" value="1"/>
</dbReference>
<dbReference type="EMBL" id="BMNA01000019">
    <property type="protein sequence ID" value="GGM18194.1"/>
    <property type="molecule type" value="Genomic_DNA"/>
</dbReference>
<dbReference type="Gene3D" id="1.10.10.10">
    <property type="entry name" value="Winged helix-like DNA-binding domain superfamily/Winged helix DNA-binding domain"/>
    <property type="match status" value="1"/>
</dbReference>
<dbReference type="SUPFAM" id="SSF46894">
    <property type="entry name" value="C-terminal effector domain of the bipartite response regulators"/>
    <property type="match status" value="1"/>
</dbReference>
<name>A0A917TDD8_9ACTN</name>
<dbReference type="Pfam" id="PF03704">
    <property type="entry name" value="BTAD"/>
    <property type="match status" value="1"/>
</dbReference>
<dbReference type="CDD" id="cd15831">
    <property type="entry name" value="BTAD"/>
    <property type="match status" value="1"/>
</dbReference>
<keyword evidence="2" id="KW-0805">Transcription regulation</keyword>
<dbReference type="InterPro" id="IPR027417">
    <property type="entry name" value="P-loop_NTPase"/>
</dbReference>
<evidence type="ECO:0000313" key="8">
    <source>
        <dbReference type="EMBL" id="GGM18194.1"/>
    </source>
</evidence>
<dbReference type="GO" id="GO:0000160">
    <property type="term" value="P:phosphorelay signal transduction system"/>
    <property type="evidence" value="ECO:0007669"/>
    <property type="project" value="InterPro"/>
</dbReference>
<dbReference type="Pfam" id="PF13191">
    <property type="entry name" value="AAA_16"/>
    <property type="match status" value="1"/>
</dbReference>